<dbReference type="SMART" id="SM00850">
    <property type="entry name" value="LytTR"/>
    <property type="match status" value="1"/>
</dbReference>
<dbReference type="EMBL" id="JBHLXJ010000007">
    <property type="protein sequence ID" value="MFC0349585.1"/>
    <property type="molecule type" value="Genomic_DNA"/>
</dbReference>
<dbReference type="PANTHER" id="PTHR34220:SF9">
    <property type="entry name" value="SIGNAL TRANSDUCTION HISTIDINE KINASE INTERNAL REGION DOMAIN-CONTAINING PROTEIN"/>
    <property type="match status" value="1"/>
</dbReference>
<dbReference type="InterPro" id="IPR011006">
    <property type="entry name" value="CheY-like_superfamily"/>
</dbReference>
<dbReference type="Gene3D" id="3.30.565.10">
    <property type="entry name" value="Histidine kinase-like ATPase, C-terminal domain"/>
    <property type="match status" value="1"/>
</dbReference>
<dbReference type="InterPro" id="IPR001789">
    <property type="entry name" value="Sig_transdc_resp-reg_receiver"/>
</dbReference>
<dbReference type="RefSeq" id="WP_390211279.1">
    <property type="nucleotide sequence ID" value="NZ_JBHLXJ010000007.1"/>
</dbReference>
<evidence type="ECO:0000256" key="1">
    <source>
        <dbReference type="PROSITE-ProRule" id="PRU00169"/>
    </source>
</evidence>
<sequence length="632" mass="70714">MDSKEISNALLTPPAMFGWDRIKVVLVGTLILSIMMKFTWASWWVTIFIRLFFIAMMQLAVYGIVERWPKRLPRWVARWVLQIAAVAIVVPFAAALAYTLTTIGDPVPWYQVQAKLDGCGQMIGAGLLFSPWIAMSALYRHINGQAQRQALSFELERSELARDALDSRLRLLQAQVEPHFLFNTLANIRELVDSGSPQASTVLASLIAYLRAAVPNLSNAKTSLGQELELVRAYLELMHMRMPDRLQYAFHVDETALKVPCPPMTLLTLVENAVRHGIDPSEEGGQIEVSVQLKNDRCVAQVRDTGIGLSSDQQSKGLGTGLANLRERLHLVFADQAQLSLTALEPHGFLAEINFPVQQTTSTSYLSWEINMSSSRPTALIADDEPLLRSSLTRMLAQTWPELSIVAEARNGREAVEQYQAHKPTVCFLDVHMPGMTGIEAARQIGRGVHLVFVTAYSEYAVEAFTQGALDYLVKPVDPARLADTVARVRERIGSAQEAPDIENLLDKLEARLQKKAAPEPLRWIKAMVGQSLRMIPVADIDFLRSDEKYTLIAWRGEDGKPAEALIRSSLKELLDQLDATHFVQVHRSVVVNMNMVSHVMRGENETATVFMKGRTDKLPVSRSYLHHFKQM</sequence>
<keyword evidence="7" id="KW-1185">Reference proteome</keyword>
<comment type="caution">
    <text evidence="6">The sequence shown here is derived from an EMBL/GenBank/DDBJ whole genome shotgun (WGS) entry which is preliminary data.</text>
</comment>
<dbReference type="SUPFAM" id="SSF55874">
    <property type="entry name" value="ATPase domain of HSP90 chaperone/DNA topoisomerase II/histidine kinase"/>
    <property type="match status" value="1"/>
</dbReference>
<dbReference type="Pfam" id="PF00072">
    <property type="entry name" value="Response_reg"/>
    <property type="match status" value="1"/>
</dbReference>
<dbReference type="InterPro" id="IPR010559">
    <property type="entry name" value="Sig_transdc_His_kin_internal"/>
</dbReference>
<dbReference type="Gene3D" id="2.40.50.1020">
    <property type="entry name" value="LytTr DNA-binding domain"/>
    <property type="match status" value="1"/>
</dbReference>
<name>A0ABV6ICM8_9BURK</name>
<feature type="transmembrane region" description="Helical" evidence="2">
    <location>
        <begin position="47"/>
        <end position="65"/>
    </location>
</feature>
<dbReference type="SMART" id="SM00387">
    <property type="entry name" value="HATPase_c"/>
    <property type="match status" value="1"/>
</dbReference>
<feature type="domain" description="HTH LytTR-type" evidence="5">
    <location>
        <begin position="525"/>
        <end position="632"/>
    </location>
</feature>
<dbReference type="PROSITE" id="PS50930">
    <property type="entry name" value="HTH_LYTTR"/>
    <property type="match status" value="1"/>
</dbReference>
<feature type="transmembrane region" description="Helical" evidence="2">
    <location>
        <begin position="77"/>
        <end position="100"/>
    </location>
</feature>
<dbReference type="InterPro" id="IPR005467">
    <property type="entry name" value="His_kinase_dom"/>
</dbReference>
<dbReference type="SMART" id="SM00448">
    <property type="entry name" value="REC"/>
    <property type="match status" value="1"/>
</dbReference>
<dbReference type="Pfam" id="PF06580">
    <property type="entry name" value="His_kinase"/>
    <property type="match status" value="1"/>
</dbReference>
<dbReference type="Proteomes" id="UP001589844">
    <property type="component" value="Unassembled WGS sequence"/>
</dbReference>
<reference evidence="6 7" key="1">
    <citation type="submission" date="2024-09" db="EMBL/GenBank/DDBJ databases">
        <authorList>
            <person name="Sun Q."/>
            <person name="Mori K."/>
        </authorList>
    </citation>
    <scope>NUCLEOTIDE SEQUENCE [LARGE SCALE GENOMIC DNA]</scope>
    <source>
        <strain evidence="6 7">CCM 8677</strain>
    </source>
</reference>
<gene>
    <name evidence="6" type="ORF">ACFFJH_07185</name>
</gene>
<feature type="domain" description="Response regulatory" evidence="4">
    <location>
        <begin position="378"/>
        <end position="490"/>
    </location>
</feature>
<evidence type="ECO:0000256" key="2">
    <source>
        <dbReference type="SAM" id="Phobius"/>
    </source>
</evidence>
<evidence type="ECO:0000259" key="5">
    <source>
        <dbReference type="PROSITE" id="PS50930"/>
    </source>
</evidence>
<keyword evidence="2" id="KW-1133">Transmembrane helix</keyword>
<evidence type="ECO:0000259" key="3">
    <source>
        <dbReference type="PROSITE" id="PS50109"/>
    </source>
</evidence>
<proteinExistence type="predicted"/>
<dbReference type="InterPro" id="IPR036890">
    <property type="entry name" value="HATPase_C_sf"/>
</dbReference>
<dbReference type="Pfam" id="PF04397">
    <property type="entry name" value="LytTR"/>
    <property type="match status" value="1"/>
</dbReference>
<keyword evidence="1" id="KW-0597">Phosphoprotein</keyword>
<organism evidence="6 7">
    <name type="scientific">Undibacterium danionis</name>
    <dbReference type="NCBI Taxonomy" id="1812100"/>
    <lineage>
        <taxon>Bacteria</taxon>
        <taxon>Pseudomonadati</taxon>
        <taxon>Pseudomonadota</taxon>
        <taxon>Betaproteobacteria</taxon>
        <taxon>Burkholderiales</taxon>
        <taxon>Oxalobacteraceae</taxon>
        <taxon>Undibacterium</taxon>
    </lineage>
</organism>
<evidence type="ECO:0000313" key="6">
    <source>
        <dbReference type="EMBL" id="MFC0349585.1"/>
    </source>
</evidence>
<keyword evidence="2" id="KW-0812">Transmembrane</keyword>
<protein>
    <submittedName>
        <fullName evidence="6">Response regulator</fullName>
    </submittedName>
</protein>
<dbReference type="PANTHER" id="PTHR34220">
    <property type="entry name" value="SENSOR HISTIDINE KINASE YPDA"/>
    <property type="match status" value="1"/>
</dbReference>
<dbReference type="InterPro" id="IPR007492">
    <property type="entry name" value="LytTR_DNA-bd_dom"/>
</dbReference>
<dbReference type="InterPro" id="IPR050640">
    <property type="entry name" value="Bact_2-comp_sensor_kinase"/>
</dbReference>
<dbReference type="Gene3D" id="3.40.50.2300">
    <property type="match status" value="1"/>
</dbReference>
<keyword evidence="2" id="KW-0472">Membrane</keyword>
<dbReference type="SUPFAM" id="SSF52172">
    <property type="entry name" value="CheY-like"/>
    <property type="match status" value="1"/>
</dbReference>
<accession>A0ABV6ICM8</accession>
<evidence type="ECO:0000259" key="4">
    <source>
        <dbReference type="PROSITE" id="PS50110"/>
    </source>
</evidence>
<evidence type="ECO:0000313" key="7">
    <source>
        <dbReference type="Proteomes" id="UP001589844"/>
    </source>
</evidence>
<feature type="modified residue" description="4-aspartylphosphate" evidence="1">
    <location>
        <position position="430"/>
    </location>
</feature>
<feature type="domain" description="Histidine kinase" evidence="3">
    <location>
        <begin position="176"/>
        <end position="359"/>
    </location>
</feature>
<dbReference type="PROSITE" id="PS50109">
    <property type="entry name" value="HIS_KIN"/>
    <property type="match status" value="1"/>
</dbReference>
<dbReference type="PROSITE" id="PS50110">
    <property type="entry name" value="RESPONSE_REGULATORY"/>
    <property type="match status" value="1"/>
</dbReference>
<dbReference type="InterPro" id="IPR003594">
    <property type="entry name" value="HATPase_dom"/>
</dbReference>
<dbReference type="Pfam" id="PF02518">
    <property type="entry name" value="HATPase_c"/>
    <property type="match status" value="1"/>
</dbReference>